<evidence type="ECO:0000256" key="1">
    <source>
        <dbReference type="ARBA" id="ARBA00006270"/>
    </source>
</evidence>
<dbReference type="PROSITE" id="PS51420">
    <property type="entry name" value="RHO"/>
    <property type="match status" value="1"/>
</dbReference>
<comment type="caution">
    <text evidence="3">The sequence shown here is derived from an EMBL/GenBank/DDBJ whole genome shotgun (WGS) entry which is preliminary data.</text>
</comment>
<dbReference type="PROSITE" id="PS51419">
    <property type="entry name" value="RAB"/>
    <property type="match status" value="1"/>
</dbReference>
<evidence type="ECO:0000256" key="2">
    <source>
        <dbReference type="SAM" id="MobiDB-lite"/>
    </source>
</evidence>
<dbReference type="PRINTS" id="PR00449">
    <property type="entry name" value="RASTRNSFRMNG"/>
</dbReference>
<comment type="similarity">
    <text evidence="1">Belongs to the small GTPase superfamily. Rab family.</text>
</comment>
<organism evidence="3 4">
    <name type="scientific">Psilocybe cf. subviscida</name>
    <dbReference type="NCBI Taxonomy" id="2480587"/>
    <lineage>
        <taxon>Eukaryota</taxon>
        <taxon>Fungi</taxon>
        <taxon>Dikarya</taxon>
        <taxon>Basidiomycota</taxon>
        <taxon>Agaricomycotina</taxon>
        <taxon>Agaricomycetes</taxon>
        <taxon>Agaricomycetidae</taxon>
        <taxon>Agaricales</taxon>
        <taxon>Agaricineae</taxon>
        <taxon>Strophariaceae</taxon>
        <taxon>Psilocybe</taxon>
    </lineage>
</organism>
<feature type="compositionally biased region" description="Low complexity" evidence="2">
    <location>
        <begin position="120"/>
        <end position="144"/>
    </location>
</feature>
<dbReference type="PANTHER" id="PTHR47979">
    <property type="entry name" value="DRAB11-RELATED"/>
    <property type="match status" value="1"/>
</dbReference>
<dbReference type="SMART" id="SM00175">
    <property type="entry name" value="RAB"/>
    <property type="match status" value="1"/>
</dbReference>
<dbReference type="InterPro" id="IPR050209">
    <property type="entry name" value="Rab_GTPases_membrane_traffic"/>
</dbReference>
<dbReference type="SMART" id="SM00176">
    <property type="entry name" value="RAN"/>
    <property type="match status" value="1"/>
</dbReference>
<dbReference type="InterPro" id="IPR027417">
    <property type="entry name" value="P-loop_NTPase"/>
</dbReference>
<dbReference type="AlphaFoldDB" id="A0A8H5BIB8"/>
<dbReference type="SMART" id="SM00174">
    <property type="entry name" value="RHO"/>
    <property type="match status" value="1"/>
</dbReference>
<name>A0A8H5BIB8_9AGAR</name>
<dbReference type="InterPro" id="IPR005225">
    <property type="entry name" value="Small_GTP-bd"/>
</dbReference>
<feature type="compositionally biased region" description="Polar residues" evidence="2">
    <location>
        <begin position="152"/>
        <end position="166"/>
    </location>
</feature>
<accession>A0A8H5BIB8</accession>
<feature type="compositionally biased region" description="Polar residues" evidence="2">
    <location>
        <begin position="229"/>
        <end position="238"/>
    </location>
</feature>
<dbReference type="GO" id="GO:0005525">
    <property type="term" value="F:GTP binding"/>
    <property type="evidence" value="ECO:0007669"/>
    <property type="project" value="InterPro"/>
</dbReference>
<sequence length="250" mass="26647">MVRDAAVGKSSLLVRLTDQRFLANPDPTLGVEFGSKLITLPEENKVVKLQCWDTAGQESFRAITRSYYRGAAGCLLVYDVTSRKSFANVKNWLADVREHADPHVSCILVGNKIDLCDDGSAPPADPSSTSSTAPSSTEPTAADTEPPKPAASTGTIKHSKTTSSSLAKGKTREVPYAEAAQWAKEEGLLFVEASAKSGVNVEQAFIDASRDILEKIKKGVFDDDRSPGVKSSNPNNNLKLDAGAAKSTCC</sequence>
<dbReference type="SUPFAM" id="SSF52540">
    <property type="entry name" value="P-loop containing nucleoside triphosphate hydrolases"/>
    <property type="match status" value="1"/>
</dbReference>
<dbReference type="Gene3D" id="3.40.50.300">
    <property type="entry name" value="P-loop containing nucleotide triphosphate hydrolases"/>
    <property type="match status" value="1"/>
</dbReference>
<dbReference type="OrthoDB" id="9989112at2759"/>
<feature type="region of interest" description="Disordered" evidence="2">
    <location>
        <begin position="221"/>
        <end position="250"/>
    </location>
</feature>
<evidence type="ECO:0000313" key="3">
    <source>
        <dbReference type="EMBL" id="KAF5323709.1"/>
    </source>
</evidence>
<feature type="region of interest" description="Disordered" evidence="2">
    <location>
        <begin position="118"/>
        <end position="173"/>
    </location>
</feature>
<proteinExistence type="inferred from homology"/>
<protein>
    <recommendedName>
        <fullName evidence="5">Ras-domain-containing protein</fullName>
    </recommendedName>
</protein>
<dbReference type="NCBIfam" id="TIGR00231">
    <property type="entry name" value="small_GTP"/>
    <property type="match status" value="1"/>
</dbReference>
<dbReference type="Proteomes" id="UP000567179">
    <property type="component" value="Unassembled WGS sequence"/>
</dbReference>
<reference evidence="3 4" key="1">
    <citation type="journal article" date="2020" name="ISME J.">
        <title>Uncovering the hidden diversity of litter-decomposition mechanisms in mushroom-forming fungi.</title>
        <authorList>
            <person name="Floudas D."/>
            <person name="Bentzer J."/>
            <person name="Ahren D."/>
            <person name="Johansson T."/>
            <person name="Persson P."/>
            <person name="Tunlid A."/>
        </authorList>
    </citation>
    <scope>NUCLEOTIDE SEQUENCE [LARGE SCALE GENOMIC DNA]</scope>
    <source>
        <strain evidence="3 4">CBS 101986</strain>
    </source>
</reference>
<dbReference type="SMART" id="SM00173">
    <property type="entry name" value="RAS"/>
    <property type="match status" value="1"/>
</dbReference>
<evidence type="ECO:0000313" key="4">
    <source>
        <dbReference type="Proteomes" id="UP000567179"/>
    </source>
</evidence>
<dbReference type="CDD" id="cd00154">
    <property type="entry name" value="Rab"/>
    <property type="match status" value="1"/>
</dbReference>
<keyword evidence="4" id="KW-1185">Reference proteome</keyword>
<dbReference type="FunFam" id="3.40.50.300:FF:001447">
    <property type="entry name" value="Ras-related protein Rab-1B"/>
    <property type="match status" value="1"/>
</dbReference>
<dbReference type="EMBL" id="JAACJJ010000017">
    <property type="protein sequence ID" value="KAF5323709.1"/>
    <property type="molecule type" value="Genomic_DNA"/>
</dbReference>
<evidence type="ECO:0008006" key="5">
    <source>
        <dbReference type="Google" id="ProtNLM"/>
    </source>
</evidence>
<dbReference type="GO" id="GO:0003924">
    <property type="term" value="F:GTPase activity"/>
    <property type="evidence" value="ECO:0007669"/>
    <property type="project" value="InterPro"/>
</dbReference>
<dbReference type="Pfam" id="PF00071">
    <property type="entry name" value="Ras"/>
    <property type="match status" value="1"/>
</dbReference>
<dbReference type="InterPro" id="IPR001806">
    <property type="entry name" value="Small_GTPase"/>
</dbReference>
<dbReference type="PROSITE" id="PS51421">
    <property type="entry name" value="RAS"/>
    <property type="match status" value="1"/>
</dbReference>
<gene>
    <name evidence="3" type="ORF">D9619_012937</name>
</gene>